<evidence type="ECO:0000256" key="5">
    <source>
        <dbReference type="ARBA" id="ARBA00023136"/>
    </source>
</evidence>
<dbReference type="Gene3D" id="2.40.170.20">
    <property type="entry name" value="TonB-dependent receptor, beta-barrel domain"/>
    <property type="match status" value="1"/>
</dbReference>
<feature type="domain" description="TonB-dependent receptor plug" evidence="8">
    <location>
        <begin position="128"/>
        <end position="235"/>
    </location>
</feature>
<dbReference type="Gene3D" id="2.170.130.10">
    <property type="entry name" value="TonB-dependent receptor, plug domain"/>
    <property type="match status" value="1"/>
</dbReference>
<evidence type="ECO:0000256" key="1">
    <source>
        <dbReference type="ARBA" id="ARBA00004571"/>
    </source>
</evidence>
<dbReference type="SUPFAM" id="SSF56935">
    <property type="entry name" value="Porins"/>
    <property type="match status" value="1"/>
</dbReference>
<accession>A0A1Y4Q235</accession>
<keyword evidence="5 7" id="KW-0472">Membrane</keyword>
<dbReference type="GO" id="GO:0009279">
    <property type="term" value="C:cell outer membrane"/>
    <property type="evidence" value="ECO:0007669"/>
    <property type="project" value="UniProtKB-SubCell"/>
</dbReference>
<reference evidence="9" key="2">
    <citation type="submission" date="2022-10" db="EMBL/GenBank/DDBJ databases">
        <title>Human gut microbiome strain richness.</title>
        <authorList>
            <person name="Chen-Liaw A."/>
        </authorList>
    </citation>
    <scope>NUCLEOTIDE SEQUENCE</scope>
    <source>
        <strain evidence="9">RTP21484st1_H8_RTP21484_190118</strain>
    </source>
</reference>
<dbReference type="EMBL" id="QRJR01000009">
    <property type="protein sequence ID" value="RHH45932.1"/>
    <property type="molecule type" value="Genomic_DNA"/>
</dbReference>
<comment type="similarity">
    <text evidence="7">Belongs to the TonB-dependent receptor family.</text>
</comment>
<dbReference type="SUPFAM" id="SSF49464">
    <property type="entry name" value="Carboxypeptidase regulatory domain-like"/>
    <property type="match status" value="1"/>
</dbReference>
<dbReference type="PROSITE" id="PS52016">
    <property type="entry name" value="TONB_DEPENDENT_REC_3"/>
    <property type="match status" value="1"/>
</dbReference>
<evidence type="ECO:0000256" key="6">
    <source>
        <dbReference type="ARBA" id="ARBA00023237"/>
    </source>
</evidence>
<dbReference type="Proteomes" id="UP001215078">
    <property type="component" value="Unassembled WGS sequence"/>
</dbReference>
<keyword evidence="6 7" id="KW-0998">Cell outer membrane</keyword>
<sequence length="1051" mass="117206">MRNMISIRILFLTIVFSIFEVSSYTGGNTYAQNARTFATGTVVDEQGQPIPGVNVLCQNSNYGTTTTIDGTFKIQTKGKNPVLEFSFIGFQKQEITIKDPKKLIKVVMIEDGYMLDETVVIGYGTQTKRTITSAMTSIKSEELSGYVGSSIEQTISGLVPGVRIQTSDATPGGDINVEVRGIGTVTAGSEPLYIVDGIPMEGGLSAVNPDDVANIQILKDAASTAVYGSRGANGVILITTKRGESTKPTVTINASTTIAQIQHKFELMNTAQLLEYYKDKNLNERFRYTTNQNQDYFPFDENLNTDWQDAIFQNAIQQKYNLSIAGGGKNMRYRISGEYFDQEGILICTGMKRFAFRSNFDIELNKWAKVTVNFAPTFINQKRTREGGEGSNSVIRTAISMYPFFPVKLPNGDYFSTLEYNLAPTNIADSRDPETGAFPTLSDSPLADNQDNPVRIAHEYKNETSQNRIIGGLNFELKLAKGLTFKPSLAIDFMSSENSIWYPASIGKNRTDSEASTTMTRKLMWINENILTYQKEFGDHNISAVGGVTIQSNQLNKLYTSAYHFATESLPSINGGVVNGGSYDKTEDRMLSYIARLTYDYKRKYMIQGVFRADGSSRFGKNNKYGYFPSISAGWAMTEEKFMKPLKKVLSELKLRGSFGLSGNNAIGDYNYETKMSQQSYIVDGSVVSGWAPSNIANPDLKWEVSKQTNLGVDIGLFHNRIFMQLDLYKSITSDMLLNTIVPSTLGVSRMLQNVGSVENKGIEFNIVSRNLTGKFKWTTTFNISANRNKVLALGLDSEAITDGVAESNITKVGYPIGMFYGNVFGGIYQSMEEIQALRNDPYSGLAFDPNVRPGDCKWYDLNGDGLYDDNDRTIIGNPYPRFNAGMVNTFSYRNFSFSFQLNGQYGNQIYNYTLRETLRGNNNNNLSIKVVDRWRSPESPGNGLADRTYTSNDVRPTTEMSKFTNRYLEDGSYLSIRNIQLSYTFDKKMLRKTFLNGLVLSFNIDNLHTFTKYTGMNPEANTFRSATAPGIDRTGYPLSRNFTIGLKATL</sequence>
<evidence type="ECO:0000256" key="4">
    <source>
        <dbReference type="ARBA" id="ARBA00022692"/>
    </source>
</evidence>
<protein>
    <submittedName>
        <fullName evidence="10">TonB-dependent receptor</fullName>
    </submittedName>
</protein>
<gene>
    <name evidence="10" type="ORF">DW206_12680</name>
    <name evidence="9" type="ORF">PQ628_23030</name>
</gene>
<evidence type="ECO:0000256" key="2">
    <source>
        <dbReference type="ARBA" id="ARBA00022448"/>
    </source>
</evidence>
<keyword evidence="4 7" id="KW-0812">Transmembrane</keyword>
<dbReference type="AlphaFoldDB" id="A0A1Y4Q235"/>
<comment type="caution">
    <text evidence="10">The sequence shown here is derived from an EMBL/GenBank/DDBJ whole genome shotgun (WGS) entry which is preliminary data.</text>
</comment>
<comment type="subcellular location">
    <subcellularLocation>
        <location evidence="1 7">Cell outer membrane</location>
        <topology evidence="1 7">Multi-pass membrane protein</topology>
    </subcellularLocation>
</comment>
<reference evidence="10 11" key="1">
    <citation type="submission" date="2018-08" db="EMBL/GenBank/DDBJ databases">
        <title>A genome reference for cultivated species of the human gut microbiota.</title>
        <authorList>
            <person name="Zou Y."/>
            <person name="Xue W."/>
            <person name="Luo G."/>
        </authorList>
    </citation>
    <scope>NUCLEOTIDE SEQUENCE [LARGE SCALE GENOMIC DNA]</scope>
    <source>
        <strain evidence="10 11">AM17-48</strain>
    </source>
</reference>
<evidence type="ECO:0000313" key="9">
    <source>
        <dbReference type="EMBL" id="MDC7961076.1"/>
    </source>
</evidence>
<proteinExistence type="inferred from homology"/>
<dbReference type="EMBL" id="JAQQPO010000037">
    <property type="protein sequence ID" value="MDC7961076.1"/>
    <property type="molecule type" value="Genomic_DNA"/>
</dbReference>
<evidence type="ECO:0000256" key="7">
    <source>
        <dbReference type="PROSITE-ProRule" id="PRU01360"/>
    </source>
</evidence>
<dbReference type="Pfam" id="PF07715">
    <property type="entry name" value="Plug"/>
    <property type="match status" value="1"/>
</dbReference>
<dbReference type="NCBIfam" id="TIGR04056">
    <property type="entry name" value="OMP_RagA_SusC"/>
    <property type="match status" value="1"/>
</dbReference>
<dbReference type="NCBIfam" id="TIGR04057">
    <property type="entry name" value="SusC_RagA_signa"/>
    <property type="match status" value="1"/>
</dbReference>
<organism evidence="10 11">
    <name type="scientific">Bacteroides ovatus</name>
    <dbReference type="NCBI Taxonomy" id="28116"/>
    <lineage>
        <taxon>Bacteria</taxon>
        <taxon>Pseudomonadati</taxon>
        <taxon>Bacteroidota</taxon>
        <taxon>Bacteroidia</taxon>
        <taxon>Bacteroidales</taxon>
        <taxon>Bacteroidaceae</taxon>
        <taxon>Bacteroides</taxon>
    </lineage>
</organism>
<dbReference type="RefSeq" id="WP_004324236.1">
    <property type="nucleotide sequence ID" value="NZ_BAABYV010000001.1"/>
</dbReference>
<evidence type="ECO:0000259" key="8">
    <source>
        <dbReference type="Pfam" id="PF07715"/>
    </source>
</evidence>
<dbReference type="InterPro" id="IPR036942">
    <property type="entry name" value="Beta-barrel_TonB_sf"/>
</dbReference>
<name>A0A1Y4Q235_BACOV</name>
<evidence type="ECO:0000313" key="11">
    <source>
        <dbReference type="Proteomes" id="UP000283329"/>
    </source>
</evidence>
<keyword evidence="10" id="KW-0675">Receptor</keyword>
<dbReference type="Pfam" id="PF13715">
    <property type="entry name" value="CarbopepD_reg_2"/>
    <property type="match status" value="1"/>
</dbReference>
<evidence type="ECO:0000313" key="10">
    <source>
        <dbReference type="EMBL" id="RHH45932.1"/>
    </source>
</evidence>
<dbReference type="InterPro" id="IPR023996">
    <property type="entry name" value="TonB-dep_OMP_SusC/RagA"/>
</dbReference>
<dbReference type="InterPro" id="IPR037066">
    <property type="entry name" value="Plug_dom_sf"/>
</dbReference>
<evidence type="ECO:0000256" key="3">
    <source>
        <dbReference type="ARBA" id="ARBA00022452"/>
    </source>
</evidence>
<keyword evidence="2 7" id="KW-0813">Transport</keyword>
<dbReference type="InterPro" id="IPR023997">
    <property type="entry name" value="TonB-dep_OMP_SusC/RagA_CS"/>
</dbReference>
<keyword evidence="3 7" id="KW-1134">Transmembrane beta strand</keyword>
<dbReference type="Gene3D" id="2.60.40.1120">
    <property type="entry name" value="Carboxypeptidase-like, regulatory domain"/>
    <property type="match status" value="1"/>
</dbReference>
<dbReference type="InterPro" id="IPR008969">
    <property type="entry name" value="CarboxyPept-like_regulatory"/>
</dbReference>
<dbReference type="InterPro" id="IPR012910">
    <property type="entry name" value="Plug_dom"/>
</dbReference>
<dbReference type="Proteomes" id="UP000283329">
    <property type="component" value="Unassembled WGS sequence"/>
</dbReference>
<dbReference type="InterPro" id="IPR039426">
    <property type="entry name" value="TonB-dep_rcpt-like"/>
</dbReference>